<organism evidence="2 3">
    <name type="scientific">Mucilaginibacter aquariorum</name>
    <dbReference type="NCBI Taxonomy" id="2967225"/>
    <lineage>
        <taxon>Bacteria</taxon>
        <taxon>Pseudomonadati</taxon>
        <taxon>Bacteroidota</taxon>
        <taxon>Sphingobacteriia</taxon>
        <taxon>Sphingobacteriales</taxon>
        <taxon>Sphingobacteriaceae</taxon>
        <taxon>Mucilaginibacter</taxon>
    </lineage>
</organism>
<evidence type="ECO:0000313" key="3">
    <source>
        <dbReference type="Proteomes" id="UP001204376"/>
    </source>
</evidence>
<dbReference type="Pfam" id="PF03929">
    <property type="entry name" value="PepSY_TM"/>
    <property type="match status" value="1"/>
</dbReference>
<evidence type="ECO:0000313" key="2">
    <source>
        <dbReference type="EMBL" id="MCQ6960234.1"/>
    </source>
</evidence>
<keyword evidence="1" id="KW-0812">Transmembrane</keyword>
<keyword evidence="1" id="KW-1133">Transmembrane helix</keyword>
<proteinExistence type="predicted"/>
<dbReference type="RefSeq" id="WP_256540421.1">
    <property type="nucleotide sequence ID" value="NZ_JANHOH010000006.1"/>
</dbReference>
<feature type="transmembrane region" description="Helical" evidence="1">
    <location>
        <begin position="453"/>
        <end position="474"/>
    </location>
</feature>
<feature type="transmembrane region" description="Helical" evidence="1">
    <location>
        <begin position="209"/>
        <end position="234"/>
    </location>
</feature>
<dbReference type="EMBL" id="JANHOH010000006">
    <property type="protein sequence ID" value="MCQ6960234.1"/>
    <property type="molecule type" value="Genomic_DNA"/>
</dbReference>
<dbReference type="Proteomes" id="UP001204376">
    <property type="component" value="Unassembled WGS sequence"/>
</dbReference>
<feature type="transmembrane region" description="Helical" evidence="1">
    <location>
        <begin position="262"/>
        <end position="283"/>
    </location>
</feature>
<sequence>MATAKQNFYKWHRILGLTALIPVIMWTLSGLSHPFMSNWFRPTIANEVYKPAQKGIKPALSLQQVLDKNGISELVNFGLITFNKQAYYQILGKDSTANYYSAINGNLLKDGDKQYATYLARYFTQDSTSKVKSITLQKTFDSHYQPINHLLPVWKIAFDRPDGMDIYVETSQSRMGTFNNHTRKAMLTVFEQLHTWAFLADIGGEQFRIVVLLIVVSVMFLSLLSGLTIYALFWKKFKTAQQNRKADNRKDTRFVHRFHRQIGLIVSFVMLTFVTSGAFHLIVQLHNIDPQGKTYTQLINRKELAFSNLQLPADSVKNIALVRYQDSAYYQVSDTKKNIKYFNTQTGTQLADGDVQYARQLANFYNDRHKPEKVYRRVNVTQIRQFDNEYGFINKRLPVQKVSYPDGENWYIETTTSQLATKVAGIDRAEGLSFIFLHKYFGMSWAGKNIRDIVSMLAALGVLVVSLFGFAAFIKNK</sequence>
<protein>
    <submittedName>
        <fullName evidence="2">PepSY domain-containing protein</fullName>
    </submittedName>
</protein>
<comment type="caution">
    <text evidence="2">The sequence shown here is derived from an EMBL/GenBank/DDBJ whole genome shotgun (WGS) entry which is preliminary data.</text>
</comment>
<gene>
    <name evidence="2" type="ORF">NPE20_19800</name>
</gene>
<dbReference type="InterPro" id="IPR005625">
    <property type="entry name" value="PepSY-ass_TM"/>
</dbReference>
<evidence type="ECO:0000256" key="1">
    <source>
        <dbReference type="SAM" id="Phobius"/>
    </source>
</evidence>
<accession>A0ABT1T6K5</accession>
<keyword evidence="3" id="KW-1185">Reference proteome</keyword>
<name>A0ABT1T6K5_9SPHI</name>
<reference evidence="2 3" key="1">
    <citation type="submission" date="2022-07" db="EMBL/GenBank/DDBJ databases">
        <title>Mucilaginibacter sp. JC4.</title>
        <authorList>
            <person name="Le V."/>
            <person name="Ko S.-R."/>
            <person name="Ahn C.-Y."/>
            <person name="Oh H.-M."/>
        </authorList>
    </citation>
    <scope>NUCLEOTIDE SEQUENCE [LARGE SCALE GENOMIC DNA]</scope>
    <source>
        <strain evidence="2 3">JC4</strain>
    </source>
</reference>
<keyword evidence="1" id="KW-0472">Membrane</keyword>